<evidence type="ECO:0000256" key="7">
    <source>
        <dbReference type="SAM" id="Phobius"/>
    </source>
</evidence>
<evidence type="ECO:0000313" key="9">
    <source>
        <dbReference type="Proteomes" id="UP001169760"/>
    </source>
</evidence>
<comment type="caution">
    <text evidence="8">The sequence shown here is derived from an EMBL/GenBank/DDBJ whole genome shotgun (WGS) entry which is preliminary data.</text>
</comment>
<dbReference type="EMBL" id="JAUOPB010000006">
    <property type="protein sequence ID" value="MDO6422595.1"/>
    <property type="molecule type" value="Genomic_DNA"/>
</dbReference>
<evidence type="ECO:0000256" key="6">
    <source>
        <dbReference type="ARBA" id="ARBA00023136"/>
    </source>
</evidence>
<reference evidence="8" key="1">
    <citation type="submission" date="2023-07" db="EMBL/GenBank/DDBJ databases">
        <title>Genome content predicts the carbon catabolic preferences of heterotrophic bacteria.</title>
        <authorList>
            <person name="Gralka M."/>
        </authorList>
    </citation>
    <scope>NUCLEOTIDE SEQUENCE</scope>
    <source>
        <strain evidence="8">I3M17_2</strain>
    </source>
</reference>
<dbReference type="InterPro" id="IPR052923">
    <property type="entry name" value="UPF0718"/>
</dbReference>
<organism evidence="8 9">
    <name type="scientific">Saccharophagus degradans</name>
    <dbReference type="NCBI Taxonomy" id="86304"/>
    <lineage>
        <taxon>Bacteria</taxon>
        <taxon>Pseudomonadati</taxon>
        <taxon>Pseudomonadota</taxon>
        <taxon>Gammaproteobacteria</taxon>
        <taxon>Cellvibrionales</taxon>
        <taxon>Cellvibrionaceae</taxon>
        <taxon>Saccharophagus</taxon>
    </lineage>
</organism>
<dbReference type="RefSeq" id="WP_216064860.1">
    <property type="nucleotide sequence ID" value="NZ_JAHKPP010000036.1"/>
</dbReference>
<feature type="transmembrane region" description="Helical" evidence="7">
    <location>
        <begin position="47"/>
        <end position="66"/>
    </location>
</feature>
<keyword evidence="4 7" id="KW-0812">Transmembrane</keyword>
<protein>
    <submittedName>
        <fullName evidence="8">Permease</fullName>
    </submittedName>
</protein>
<evidence type="ECO:0000313" key="8">
    <source>
        <dbReference type="EMBL" id="MDO6422595.1"/>
    </source>
</evidence>
<dbReference type="PANTHER" id="PTHR34184:SF4">
    <property type="entry name" value="UPF0718 PROTEIN YCGR"/>
    <property type="match status" value="1"/>
</dbReference>
<evidence type="ECO:0000256" key="4">
    <source>
        <dbReference type="ARBA" id="ARBA00022692"/>
    </source>
</evidence>
<dbReference type="AlphaFoldDB" id="A0AAW7X447"/>
<accession>A0AAW7X447</accession>
<feature type="transmembrane region" description="Helical" evidence="7">
    <location>
        <begin position="260"/>
        <end position="278"/>
    </location>
</feature>
<keyword evidence="6 7" id="KW-0472">Membrane</keyword>
<dbReference type="Proteomes" id="UP001169760">
    <property type="component" value="Unassembled WGS sequence"/>
</dbReference>
<feature type="transmembrane region" description="Helical" evidence="7">
    <location>
        <begin position="187"/>
        <end position="204"/>
    </location>
</feature>
<keyword evidence="5 7" id="KW-1133">Transmembrane helix</keyword>
<dbReference type="GO" id="GO:0005886">
    <property type="term" value="C:plasma membrane"/>
    <property type="evidence" value="ECO:0007669"/>
    <property type="project" value="UniProtKB-SubCell"/>
</dbReference>
<comment type="similarity">
    <text evidence="2">Belongs to the UPF0718 family.</text>
</comment>
<name>A0AAW7X447_9GAMM</name>
<feature type="transmembrane region" description="Helical" evidence="7">
    <location>
        <begin position="125"/>
        <end position="147"/>
    </location>
</feature>
<evidence type="ECO:0000256" key="5">
    <source>
        <dbReference type="ARBA" id="ARBA00022989"/>
    </source>
</evidence>
<feature type="transmembrane region" description="Helical" evidence="7">
    <location>
        <begin position="159"/>
        <end position="181"/>
    </location>
</feature>
<dbReference type="Pfam" id="PF03773">
    <property type="entry name" value="ArsP_1"/>
    <property type="match status" value="1"/>
</dbReference>
<dbReference type="InterPro" id="IPR005524">
    <property type="entry name" value="DUF318"/>
</dbReference>
<feature type="transmembrane region" description="Helical" evidence="7">
    <location>
        <begin position="356"/>
        <end position="374"/>
    </location>
</feature>
<evidence type="ECO:0000256" key="3">
    <source>
        <dbReference type="ARBA" id="ARBA00022475"/>
    </source>
</evidence>
<proteinExistence type="inferred from homology"/>
<gene>
    <name evidence="8" type="ORF">Q4521_08930</name>
</gene>
<evidence type="ECO:0000256" key="1">
    <source>
        <dbReference type="ARBA" id="ARBA00004651"/>
    </source>
</evidence>
<comment type="subcellular location">
    <subcellularLocation>
        <location evidence="1">Cell membrane</location>
        <topology evidence="1">Multi-pass membrane protein</topology>
    </subcellularLocation>
</comment>
<sequence length="378" mass="40538">MSSCCGTPEPKPSCSENEASAAASSSCCGPAPSQGSSCSTAKGRPDWMLWGSLFLCALLYVQGLFLEQLTPAYAWYQHLATGVFELMNTMWWGLLLGLLMVAVLVKVPREFVMSILGTRSGFVGILRATAAGVLLDLCNHGILMVGAKLYERGASAGQLMAFLIASPWNSLSLTFILVALIGLPWTLAFIVLSAIVAIIVGVIFDHCVAKGVLPANPNQEDLPEDFKFFPEAKKQLSAIKITPTWIKEILVGSVVESRMVLRWIFFGVLLASAIRAFVSPEHFGTYFGPSLVGLGLTIIAATIIEVCSEGSTPIAADLLTRAGAPGNSFAFLMTGVSTDYTEIMVIKDTTKSWKMALYLPLFTVPQVIAVAWVLNNVG</sequence>
<dbReference type="PANTHER" id="PTHR34184">
    <property type="entry name" value="UPF0718 PROTEIN YCGR"/>
    <property type="match status" value="1"/>
</dbReference>
<evidence type="ECO:0000256" key="2">
    <source>
        <dbReference type="ARBA" id="ARBA00006386"/>
    </source>
</evidence>
<keyword evidence="3" id="KW-1003">Cell membrane</keyword>
<feature type="transmembrane region" description="Helical" evidence="7">
    <location>
        <begin position="284"/>
        <end position="304"/>
    </location>
</feature>
<feature type="transmembrane region" description="Helical" evidence="7">
    <location>
        <begin position="86"/>
        <end position="105"/>
    </location>
</feature>